<evidence type="ECO:0000313" key="5">
    <source>
        <dbReference type="EMBL" id="MBB5263369.1"/>
    </source>
</evidence>
<dbReference type="InterPro" id="IPR019826">
    <property type="entry name" value="Carboxylesterase_B_AS"/>
</dbReference>
<dbReference type="PANTHER" id="PTHR11559">
    <property type="entry name" value="CARBOXYLESTERASE"/>
    <property type="match status" value="1"/>
</dbReference>
<dbReference type="Pfam" id="PF00135">
    <property type="entry name" value="COesterase"/>
    <property type="match status" value="2"/>
</dbReference>
<organism evidence="5 6">
    <name type="scientific">Catenibacillus scindens</name>
    <dbReference type="NCBI Taxonomy" id="673271"/>
    <lineage>
        <taxon>Bacteria</taxon>
        <taxon>Bacillati</taxon>
        <taxon>Bacillota</taxon>
        <taxon>Clostridia</taxon>
        <taxon>Lachnospirales</taxon>
        <taxon>Lachnospiraceae</taxon>
        <taxon>Catenibacillus</taxon>
    </lineage>
</organism>
<evidence type="ECO:0000313" key="6">
    <source>
        <dbReference type="Proteomes" id="UP000543642"/>
    </source>
</evidence>
<dbReference type="EC" id="3.1.1.-" evidence="3"/>
<dbReference type="InterPro" id="IPR029058">
    <property type="entry name" value="AB_hydrolase_fold"/>
</dbReference>
<dbReference type="Gene3D" id="3.40.50.1820">
    <property type="entry name" value="alpha/beta hydrolase"/>
    <property type="match status" value="2"/>
</dbReference>
<proteinExistence type="inferred from homology"/>
<reference evidence="5 6" key="1">
    <citation type="submission" date="2020-08" db="EMBL/GenBank/DDBJ databases">
        <title>Genomic Encyclopedia of Type Strains, Phase IV (KMG-IV): sequencing the most valuable type-strain genomes for metagenomic binning, comparative biology and taxonomic classification.</title>
        <authorList>
            <person name="Goeker M."/>
        </authorList>
    </citation>
    <scope>NUCLEOTIDE SEQUENCE [LARGE SCALE GENOMIC DNA]</scope>
    <source>
        <strain evidence="5 6">DSM 106146</strain>
    </source>
</reference>
<name>A0A7W8H7L2_9FIRM</name>
<dbReference type="GO" id="GO:0016787">
    <property type="term" value="F:hydrolase activity"/>
    <property type="evidence" value="ECO:0007669"/>
    <property type="project" value="UniProtKB-KW"/>
</dbReference>
<accession>A0A7W8H7L2</accession>
<evidence type="ECO:0000259" key="4">
    <source>
        <dbReference type="Pfam" id="PF00135"/>
    </source>
</evidence>
<protein>
    <recommendedName>
        <fullName evidence="3">Carboxylic ester hydrolase</fullName>
        <ecNumber evidence="3">3.1.1.-</ecNumber>
    </recommendedName>
</protein>
<keyword evidence="6" id="KW-1185">Reference proteome</keyword>
<sequence length="451" mass="50361">MKEQTVMTKQGMLEGVREDGCIVFKGVPYAEPPVGELRWKAPKPLKPWQGVLKADHFGNRQAQTDRQDPASFYGKEFYQDTVYATPVSEDGLYLNIWVPEDAREKNAGEDSLLPVAFYIHGGGFLGGCGHEVEFRTNAYARQGVILVTINYRLGIWGFFAHPWLAAEDEAACGNYGIMDQLAALKWVRENISAFGGDPENITIFGQSAGCISTQTLISSPYAKGLFARAILQSGAGYPILLQKDVSLEDAFELGERIVKKAKADSVEALRALPEEILCDIQTKLIVENMSAGKGLPFWPVMNGKFRTGTFDELTRTGQIADVPIMIGSTKDDITVTPDEAKNKNSHLRQSCKDFALETDKNSHKPCYVYYFQRDLPGDEAGAFHSAELWYMFGTLGQCWRPMTSGDFALSDQMVRYWTNFMKNGDPNGAGLEKWRPCRVDDPFEMIFDVEK</sequence>
<dbReference type="PROSITE" id="PS00122">
    <property type="entry name" value="CARBOXYLESTERASE_B_1"/>
    <property type="match status" value="1"/>
</dbReference>
<dbReference type="Proteomes" id="UP000543642">
    <property type="component" value="Unassembled WGS sequence"/>
</dbReference>
<evidence type="ECO:0000256" key="2">
    <source>
        <dbReference type="ARBA" id="ARBA00022801"/>
    </source>
</evidence>
<feature type="domain" description="Carboxylesterase type B" evidence="4">
    <location>
        <begin position="359"/>
        <end position="438"/>
    </location>
</feature>
<evidence type="ECO:0000256" key="1">
    <source>
        <dbReference type="ARBA" id="ARBA00005964"/>
    </source>
</evidence>
<feature type="domain" description="Carboxylesterase type B" evidence="4">
    <location>
        <begin position="3"/>
        <end position="349"/>
    </location>
</feature>
<dbReference type="InterPro" id="IPR050309">
    <property type="entry name" value="Type-B_Carboxylest/Lipase"/>
</dbReference>
<dbReference type="EMBL" id="JACHFW010000001">
    <property type="protein sequence ID" value="MBB5263369.1"/>
    <property type="molecule type" value="Genomic_DNA"/>
</dbReference>
<gene>
    <name evidence="5" type="ORF">HNP82_000463</name>
</gene>
<comment type="caution">
    <text evidence="5">The sequence shown here is derived from an EMBL/GenBank/DDBJ whole genome shotgun (WGS) entry which is preliminary data.</text>
</comment>
<dbReference type="AlphaFoldDB" id="A0A7W8H7L2"/>
<comment type="similarity">
    <text evidence="1 3">Belongs to the type-B carboxylesterase/lipase family.</text>
</comment>
<dbReference type="RefSeq" id="WP_207720537.1">
    <property type="nucleotide sequence ID" value="NZ_JACHFW010000001.1"/>
</dbReference>
<dbReference type="SUPFAM" id="SSF53474">
    <property type="entry name" value="alpha/beta-Hydrolases"/>
    <property type="match status" value="1"/>
</dbReference>
<dbReference type="InterPro" id="IPR002018">
    <property type="entry name" value="CarbesteraseB"/>
</dbReference>
<keyword evidence="2 3" id="KW-0378">Hydrolase</keyword>
<evidence type="ECO:0000256" key="3">
    <source>
        <dbReference type="RuleBase" id="RU361235"/>
    </source>
</evidence>